<dbReference type="InterPro" id="IPR029068">
    <property type="entry name" value="Glyas_Bleomycin-R_OHBP_Dase"/>
</dbReference>
<comment type="caution">
    <text evidence="2">The sequence shown here is derived from an EMBL/GenBank/DDBJ whole genome shotgun (WGS) entry which is preliminary data.</text>
</comment>
<dbReference type="Pfam" id="PF00903">
    <property type="entry name" value="Glyoxalase"/>
    <property type="match status" value="1"/>
</dbReference>
<dbReference type="Proteomes" id="UP000823521">
    <property type="component" value="Unassembled WGS sequence"/>
</dbReference>
<evidence type="ECO:0000313" key="2">
    <source>
        <dbReference type="EMBL" id="MBO4208652.1"/>
    </source>
</evidence>
<reference evidence="2 3" key="1">
    <citation type="submission" date="2019-12" db="EMBL/GenBank/DDBJ databases">
        <title>Whole genome sequencing of endophytic Actinobacterium Micromonospora sp. MPMI6T.</title>
        <authorList>
            <person name="Evv R."/>
            <person name="Podile A.R."/>
        </authorList>
    </citation>
    <scope>NUCLEOTIDE SEQUENCE [LARGE SCALE GENOMIC DNA]</scope>
    <source>
        <strain evidence="2 3">MPMI6</strain>
    </source>
</reference>
<dbReference type="Gene3D" id="3.10.180.10">
    <property type="entry name" value="2,3-Dihydroxybiphenyl 1,2-Dioxygenase, domain 1"/>
    <property type="match status" value="1"/>
</dbReference>
<evidence type="ECO:0000313" key="3">
    <source>
        <dbReference type="Proteomes" id="UP000823521"/>
    </source>
</evidence>
<feature type="domain" description="VOC" evidence="1">
    <location>
        <begin position="1"/>
        <end position="131"/>
    </location>
</feature>
<dbReference type="PROSITE" id="PS51819">
    <property type="entry name" value="VOC"/>
    <property type="match status" value="1"/>
</dbReference>
<dbReference type="InterPro" id="IPR004360">
    <property type="entry name" value="Glyas_Fos-R_dOase_dom"/>
</dbReference>
<evidence type="ECO:0000259" key="1">
    <source>
        <dbReference type="PROSITE" id="PS51819"/>
    </source>
</evidence>
<name>A0ABS3VVV2_MICEH</name>
<keyword evidence="3" id="KW-1185">Reference proteome</keyword>
<organism evidence="2 3">
    <name type="scientific">Micromonospora echinofusca</name>
    <dbReference type="NCBI Taxonomy" id="47858"/>
    <lineage>
        <taxon>Bacteria</taxon>
        <taxon>Bacillati</taxon>
        <taxon>Actinomycetota</taxon>
        <taxon>Actinomycetes</taxon>
        <taxon>Micromonosporales</taxon>
        <taxon>Micromonosporaceae</taxon>
        <taxon>Micromonospora</taxon>
    </lineage>
</organism>
<sequence length="132" mass="14383">MDQSLPFYRDGLGLPVHFDRILDGAYLPTVLGLDFTAIRAVYLTLPGGGFVELLEYRGLERLPAASRPCDFGAGHLCLYVQGIDDLVARLRQYGGKPRSDGPVDITSGPNAGARSVYLLDPDGYPVELFQKP</sequence>
<proteinExistence type="predicted"/>
<accession>A0ABS3VVV2</accession>
<dbReference type="SUPFAM" id="SSF54593">
    <property type="entry name" value="Glyoxalase/Bleomycin resistance protein/Dihydroxybiphenyl dioxygenase"/>
    <property type="match status" value="1"/>
</dbReference>
<gene>
    <name evidence="2" type="ORF">GSF22_21945</name>
</gene>
<protein>
    <recommendedName>
        <fullName evidence="1">VOC domain-containing protein</fullName>
    </recommendedName>
</protein>
<dbReference type="InterPro" id="IPR037523">
    <property type="entry name" value="VOC_core"/>
</dbReference>
<dbReference type="EMBL" id="WVUH01000216">
    <property type="protein sequence ID" value="MBO4208652.1"/>
    <property type="molecule type" value="Genomic_DNA"/>
</dbReference>